<keyword evidence="4" id="KW-0732">Signal</keyword>
<dbReference type="InterPro" id="IPR036034">
    <property type="entry name" value="PDZ_sf"/>
</dbReference>
<feature type="binding site" evidence="10">
    <location>
        <begin position="233"/>
        <end position="235"/>
    </location>
    <ligand>
        <name>substrate</name>
    </ligand>
</feature>
<dbReference type="SMART" id="SM00228">
    <property type="entry name" value="PDZ"/>
    <property type="match status" value="2"/>
</dbReference>
<gene>
    <name evidence="13" type="ORF">CEE36_06705</name>
</gene>
<dbReference type="PROSITE" id="PS50106">
    <property type="entry name" value="PDZ"/>
    <property type="match status" value="2"/>
</dbReference>
<dbReference type="InterPro" id="IPR001478">
    <property type="entry name" value="PDZ"/>
</dbReference>
<name>A0A532V6F5_UNCT6</name>
<dbReference type="CDD" id="cd10839">
    <property type="entry name" value="cpPDZ1_DegP-like"/>
    <property type="match status" value="1"/>
</dbReference>
<dbReference type="Pfam" id="PF17820">
    <property type="entry name" value="PDZ_6"/>
    <property type="match status" value="1"/>
</dbReference>
<dbReference type="SUPFAM" id="SSF50156">
    <property type="entry name" value="PDZ domain-like"/>
    <property type="match status" value="2"/>
</dbReference>
<dbReference type="Gene3D" id="2.40.10.120">
    <property type="match status" value="1"/>
</dbReference>
<keyword evidence="11" id="KW-0472">Membrane</keyword>
<evidence type="ECO:0000256" key="6">
    <source>
        <dbReference type="ARBA" id="ARBA00022764"/>
    </source>
</evidence>
<evidence type="ECO:0000256" key="8">
    <source>
        <dbReference type="ARBA" id="ARBA00022825"/>
    </source>
</evidence>
<feature type="domain" description="PDZ" evidence="12">
    <location>
        <begin position="279"/>
        <end position="370"/>
    </location>
</feature>
<dbReference type="FunFam" id="2.40.10.10:FF:000001">
    <property type="entry name" value="Periplasmic serine protease DegS"/>
    <property type="match status" value="1"/>
</dbReference>
<organism evidence="13 14">
    <name type="scientific">candidate division TA06 bacterium B3_TA06</name>
    <dbReference type="NCBI Taxonomy" id="2012487"/>
    <lineage>
        <taxon>Bacteria</taxon>
        <taxon>Bacteria division TA06</taxon>
    </lineage>
</organism>
<evidence type="ECO:0000313" key="14">
    <source>
        <dbReference type="Proteomes" id="UP000317778"/>
    </source>
</evidence>
<reference evidence="13 14" key="1">
    <citation type="submission" date="2017-06" db="EMBL/GenBank/DDBJ databases">
        <title>Novel microbial phyla capable of carbon fixation and sulfur reduction in deep-sea sediments.</title>
        <authorList>
            <person name="Huang J."/>
            <person name="Baker B."/>
            <person name="Wang Y."/>
        </authorList>
    </citation>
    <scope>NUCLEOTIDE SEQUENCE [LARGE SCALE GENOMIC DNA]</scope>
    <source>
        <strain evidence="13">B3_TA06</strain>
    </source>
</reference>
<feature type="binding site" evidence="10">
    <location>
        <position position="124"/>
    </location>
    <ligand>
        <name>substrate</name>
    </ligand>
</feature>
<keyword evidence="8" id="KW-0720">Serine protease</keyword>
<keyword evidence="11" id="KW-0812">Transmembrane</keyword>
<dbReference type="InterPro" id="IPR001940">
    <property type="entry name" value="Peptidase_S1C"/>
</dbReference>
<evidence type="ECO:0000313" key="13">
    <source>
        <dbReference type="EMBL" id="TKJ42768.1"/>
    </source>
</evidence>
<dbReference type="InterPro" id="IPR011782">
    <property type="entry name" value="Pept_S1C_Do"/>
</dbReference>
<comment type="caution">
    <text evidence="13">The sequence shown here is derived from an EMBL/GenBank/DDBJ whole genome shotgun (WGS) entry which is preliminary data.</text>
</comment>
<dbReference type="PANTHER" id="PTHR22939:SF129">
    <property type="entry name" value="SERINE PROTEASE HTRA2, MITOCHONDRIAL"/>
    <property type="match status" value="1"/>
</dbReference>
<feature type="domain" description="PDZ" evidence="12">
    <location>
        <begin position="385"/>
        <end position="480"/>
    </location>
</feature>
<feature type="binding site" evidence="10">
    <location>
        <position position="157"/>
    </location>
    <ligand>
        <name>substrate</name>
    </ligand>
</feature>
<evidence type="ECO:0000256" key="10">
    <source>
        <dbReference type="PIRSR" id="PIRSR611782-2"/>
    </source>
</evidence>
<keyword evidence="11" id="KW-1133">Transmembrane helix</keyword>
<evidence type="ECO:0000256" key="5">
    <source>
        <dbReference type="ARBA" id="ARBA00022737"/>
    </source>
</evidence>
<dbReference type="NCBIfam" id="TIGR02037">
    <property type="entry name" value="degP_htrA_DO"/>
    <property type="match status" value="1"/>
</dbReference>
<feature type="transmembrane region" description="Helical" evidence="11">
    <location>
        <begin position="12"/>
        <end position="34"/>
    </location>
</feature>
<dbReference type="Gene3D" id="2.30.42.10">
    <property type="match status" value="2"/>
</dbReference>
<feature type="active site" description="Charge relay system" evidence="9">
    <location>
        <position position="157"/>
    </location>
</feature>
<feature type="active site" description="Charge relay system" evidence="9">
    <location>
        <position position="235"/>
    </location>
</feature>
<dbReference type="Pfam" id="PF13180">
    <property type="entry name" value="PDZ_2"/>
    <property type="match status" value="1"/>
</dbReference>
<evidence type="ECO:0000256" key="11">
    <source>
        <dbReference type="SAM" id="Phobius"/>
    </source>
</evidence>
<dbReference type="InterPro" id="IPR009003">
    <property type="entry name" value="Peptidase_S1_PA"/>
</dbReference>
<evidence type="ECO:0000256" key="1">
    <source>
        <dbReference type="ARBA" id="ARBA00004418"/>
    </source>
</evidence>
<evidence type="ECO:0000259" key="12">
    <source>
        <dbReference type="PROSITE" id="PS50106"/>
    </source>
</evidence>
<dbReference type="SUPFAM" id="SSF50494">
    <property type="entry name" value="Trypsin-like serine proteases"/>
    <property type="match status" value="1"/>
</dbReference>
<dbReference type="AlphaFoldDB" id="A0A532V6F5"/>
<evidence type="ECO:0000256" key="7">
    <source>
        <dbReference type="ARBA" id="ARBA00022801"/>
    </source>
</evidence>
<feature type="active site" description="Charge relay system" evidence="9">
    <location>
        <position position="124"/>
    </location>
</feature>
<accession>A0A532V6F5</accession>
<dbReference type="InterPro" id="IPR041489">
    <property type="entry name" value="PDZ_6"/>
</dbReference>
<sequence length="491" mass="52122">MKEISAKWVGVIIGSAAVAAFVIGLLVAGALNIFPRAEAEEADTLGLPGSGESPFAAVVAQVLPAVVNISSSRKVVVPGLPFDDPFFREFAEKFFGEVPREQTRYSLGSGVIFRPDGYILTNDHVVAGAEDITVTLHDGRSFKGGQVKLIGRDPHTDLAVLKVRTAKDLPVAKLGASDSIRVGDWAIAIGNPFGLEGTVTVGVVSAKGRSNLLLPSRQRYQNFIQTDAAINPGNSGGPLCNINGEVIGLNTVISSPSGTNIGIGFAVPINMAKEVARQLITKGKVQRGYLGVYPQELDADMRKGLGLKGAYGVLIADVVPGTPADRAGLRSGDVIVVFDGHKVGDVEDFRERVAATPPGKTVAIKIWRGGREMGLNAKLEELPEEVAASTRPSPQAREAHFGLVVRSLSASERASQNLSAGVLVEDVQPGSAAERAGIRPGDVILKIDGRSVKNQGEFYKIAGELKSSKKEVVLVQIYRQGRRFFVTLYLE</sequence>
<proteinExistence type="inferred from homology"/>
<dbReference type="EMBL" id="NJBO01000009">
    <property type="protein sequence ID" value="TKJ42768.1"/>
    <property type="molecule type" value="Genomic_DNA"/>
</dbReference>
<evidence type="ECO:0000256" key="2">
    <source>
        <dbReference type="ARBA" id="ARBA00010541"/>
    </source>
</evidence>
<evidence type="ECO:0000256" key="3">
    <source>
        <dbReference type="ARBA" id="ARBA00022670"/>
    </source>
</evidence>
<protein>
    <recommendedName>
        <fullName evidence="12">PDZ domain-containing protein</fullName>
    </recommendedName>
</protein>
<dbReference type="PANTHER" id="PTHR22939">
    <property type="entry name" value="SERINE PROTEASE FAMILY S1C HTRA-RELATED"/>
    <property type="match status" value="1"/>
</dbReference>
<dbReference type="Pfam" id="PF13365">
    <property type="entry name" value="Trypsin_2"/>
    <property type="match status" value="1"/>
</dbReference>
<keyword evidence="7" id="KW-0378">Hydrolase</keyword>
<dbReference type="GO" id="GO:0006508">
    <property type="term" value="P:proteolysis"/>
    <property type="evidence" value="ECO:0007669"/>
    <property type="project" value="UniProtKB-KW"/>
</dbReference>
<evidence type="ECO:0000256" key="4">
    <source>
        <dbReference type="ARBA" id="ARBA00022729"/>
    </source>
</evidence>
<dbReference type="PRINTS" id="PR00834">
    <property type="entry name" value="PROTEASES2C"/>
</dbReference>
<comment type="similarity">
    <text evidence="2">Belongs to the peptidase S1C family.</text>
</comment>
<evidence type="ECO:0000256" key="9">
    <source>
        <dbReference type="PIRSR" id="PIRSR611782-1"/>
    </source>
</evidence>
<keyword evidence="6" id="KW-0574">Periplasm</keyword>
<comment type="subcellular location">
    <subcellularLocation>
        <location evidence="1">Periplasm</location>
    </subcellularLocation>
</comment>
<keyword evidence="3" id="KW-0645">Protease</keyword>
<dbReference type="Proteomes" id="UP000317778">
    <property type="component" value="Unassembled WGS sequence"/>
</dbReference>
<dbReference type="GO" id="GO:0042597">
    <property type="term" value="C:periplasmic space"/>
    <property type="evidence" value="ECO:0007669"/>
    <property type="project" value="UniProtKB-SubCell"/>
</dbReference>
<dbReference type="GO" id="GO:0004252">
    <property type="term" value="F:serine-type endopeptidase activity"/>
    <property type="evidence" value="ECO:0007669"/>
    <property type="project" value="InterPro"/>
</dbReference>
<keyword evidence="5" id="KW-0677">Repeat</keyword>